<dbReference type="FunFam" id="1.10.8.60:FF:000014">
    <property type="entry name" value="DNA-binding transcriptional regulator NtrC"/>
    <property type="match status" value="1"/>
</dbReference>
<dbReference type="SUPFAM" id="SSF46689">
    <property type="entry name" value="Homeodomain-like"/>
    <property type="match status" value="1"/>
</dbReference>
<dbReference type="PANTHER" id="PTHR32071">
    <property type="entry name" value="TRANSCRIPTIONAL REGULATORY PROTEIN"/>
    <property type="match status" value="1"/>
</dbReference>
<dbReference type="GO" id="GO:0000160">
    <property type="term" value="P:phosphorelay signal transduction system"/>
    <property type="evidence" value="ECO:0007669"/>
    <property type="project" value="UniProtKB-KW"/>
</dbReference>
<dbReference type="GO" id="GO:0043565">
    <property type="term" value="F:sequence-specific DNA binding"/>
    <property type="evidence" value="ECO:0007669"/>
    <property type="project" value="InterPro"/>
</dbReference>
<feature type="domain" description="Sigma-54 factor interaction" evidence="13">
    <location>
        <begin position="157"/>
        <end position="386"/>
    </location>
</feature>
<dbReference type="Gene3D" id="3.40.50.2300">
    <property type="match status" value="1"/>
</dbReference>
<evidence type="ECO:0000256" key="11">
    <source>
        <dbReference type="PROSITE-ProRule" id="PRU00169"/>
    </source>
</evidence>
<protein>
    <submittedName>
        <fullName evidence="15">Transcriptional regulatory protein ZraR</fullName>
    </submittedName>
</protein>
<dbReference type="RefSeq" id="WP_110173124.1">
    <property type="nucleotide sequence ID" value="NZ_CP015136.1"/>
</dbReference>
<keyword evidence="16" id="KW-1185">Reference proteome</keyword>
<dbReference type="InterPro" id="IPR009057">
    <property type="entry name" value="Homeodomain-like_sf"/>
</dbReference>
<dbReference type="PANTHER" id="PTHR32071:SF113">
    <property type="entry name" value="ALGINATE BIOSYNTHESIS TRANSCRIPTIONAL REGULATORY PROTEIN ALGB"/>
    <property type="match status" value="1"/>
</dbReference>
<reference evidence="16" key="2">
    <citation type="submission" date="2016-04" db="EMBL/GenBank/DDBJ databases">
        <title>First Complete Genome Sequence of a Subdivision 6 Acidobacterium.</title>
        <authorList>
            <person name="Huang S."/>
            <person name="Vieira S."/>
            <person name="Bunk B."/>
            <person name="Riedel T."/>
            <person name="Sproeer C."/>
            <person name="Overmann J."/>
        </authorList>
    </citation>
    <scope>NUCLEOTIDE SEQUENCE [LARGE SCALE GENOMIC DNA]</scope>
    <source>
        <strain evidence="16">DSM 100886 HEG_-6_39</strain>
    </source>
</reference>
<accession>A0A143PSH4</accession>
<dbReference type="Pfam" id="PF25601">
    <property type="entry name" value="AAA_lid_14"/>
    <property type="match status" value="1"/>
</dbReference>
<dbReference type="InterPro" id="IPR001789">
    <property type="entry name" value="Sig_transdc_resp-reg_receiver"/>
</dbReference>
<dbReference type="PRINTS" id="PR01590">
    <property type="entry name" value="HTHFIS"/>
</dbReference>
<dbReference type="Gene3D" id="3.40.50.300">
    <property type="entry name" value="P-loop containing nucleotide triphosphate hydrolases"/>
    <property type="match status" value="1"/>
</dbReference>
<dbReference type="InterPro" id="IPR025943">
    <property type="entry name" value="Sigma_54_int_dom_ATP-bd_2"/>
</dbReference>
<keyword evidence="3 11" id="KW-0597">Phosphoprotein</keyword>
<evidence type="ECO:0000259" key="14">
    <source>
        <dbReference type="PROSITE" id="PS50110"/>
    </source>
</evidence>
<evidence type="ECO:0000256" key="3">
    <source>
        <dbReference type="ARBA" id="ARBA00022553"/>
    </source>
</evidence>
<dbReference type="PROSITE" id="PS00688">
    <property type="entry name" value="SIGMA54_INTERACT_3"/>
    <property type="match status" value="1"/>
</dbReference>
<dbReference type="CDD" id="cd00156">
    <property type="entry name" value="REC"/>
    <property type="match status" value="1"/>
</dbReference>
<evidence type="ECO:0000256" key="1">
    <source>
        <dbReference type="ARBA" id="ARBA00004496"/>
    </source>
</evidence>
<dbReference type="EMBL" id="CP015136">
    <property type="protein sequence ID" value="AMY11585.1"/>
    <property type="molecule type" value="Genomic_DNA"/>
</dbReference>
<keyword evidence="8" id="KW-0238">DNA-binding</keyword>
<dbReference type="GO" id="GO:0006355">
    <property type="term" value="P:regulation of DNA-templated transcription"/>
    <property type="evidence" value="ECO:0007669"/>
    <property type="project" value="InterPro"/>
</dbReference>
<dbReference type="Pfam" id="PF00158">
    <property type="entry name" value="Sigma54_activat"/>
    <property type="match status" value="1"/>
</dbReference>
<feature type="region of interest" description="Disordered" evidence="12">
    <location>
        <begin position="133"/>
        <end position="157"/>
    </location>
</feature>
<feature type="domain" description="Response regulatory" evidence="14">
    <location>
        <begin position="13"/>
        <end position="127"/>
    </location>
</feature>
<dbReference type="FunFam" id="3.40.50.300:FF:000006">
    <property type="entry name" value="DNA-binding transcriptional regulator NtrC"/>
    <property type="match status" value="1"/>
</dbReference>
<dbReference type="InterPro" id="IPR002197">
    <property type="entry name" value="HTH_Fis"/>
</dbReference>
<dbReference type="SMART" id="SM00382">
    <property type="entry name" value="AAA"/>
    <property type="match status" value="1"/>
</dbReference>
<feature type="modified residue" description="4-aspartylphosphate" evidence="11">
    <location>
        <position position="62"/>
    </location>
</feature>
<keyword evidence="6" id="KW-0902">Two-component regulatory system</keyword>
<sequence>MSVPQVLTGAPSRILVVDDERSMREFLAIMLTRDGHEVVAAENGSQALASLRQRAFDLLISDIRMPDCSGIDVLREAKALQPELPGILMTAFSSTQTAIEALRTGAVDYISKPFDIDEMKCVVAQALERRQLRERGATADEAPASADDGRPHASDSMIGRGPAMQRVFALIEAIAGTSSTVLITGESGTGKEMAARAIHRLSPRTERPFVALNCGALTETLLESELFGHERGAFTGALHTKRGLIEQAEKGTIFLDELGEMSPLMQVKLLRVLQERRYRRVGGNEELAADIRIIAATNRDLVRMVADGTFREDLYYRVNVIPVALPALRERRDDIPLLARHFVQRFAREMRRPGADLSAEALDALMRHAWPGNIRELENVLERAVALETTAAVKLASLPDHLLVVAPTAGSAASTLPCGSTSPSLPAPLFPDEGFDLERHVQDIEREYLAEALRRTDGVKMRAADLLGMSFRSFRYYAKKYNL</sequence>
<dbReference type="Proteomes" id="UP000076079">
    <property type="component" value="Chromosome"/>
</dbReference>
<evidence type="ECO:0000256" key="2">
    <source>
        <dbReference type="ARBA" id="ARBA00022490"/>
    </source>
</evidence>
<dbReference type="SMART" id="SM00448">
    <property type="entry name" value="REC"/>
    <property type="match status" value="1"/>
</dbReference>
<dbReference type="KEGG" id="abac:LuPra_04836"/>
<evidence type="ECO:0000256" key="5">
    <source>
        <dbReference type="ARBA" id="ARBA00022840"/>
    </source>
</evidence>
<dbReference type="Gene3D" id="1.10.10.60">
    <property type="entry name" value="Homeodomain-like"/>
    <property type="match status" value="1"/>
</dbReference>
<evidence type="ECO:0000256" key="8">
    <source>
        <dbReference type="ARBA" id="ARBA00023125"/>
    </source>
</evidence>
<dbReference type="GO" id="GO:0005524">
    <property type="term" value="F:ATP binding"/>
    <property type="evidence" value="ECO:0007669"/>
    <property type="project" value="UniProtKB-KW"/>
</dbReference>
<dbReference type="InterPro" id="IPR025944">
    <property type="entry name" value="Sigma_54_int_dom_CS"/>
</dbReference>
<dbReference type="InterPro" id="IPR058031">
    <property type="entry name" value="AAA_lid_NorR"/>
</dbReference>
<evidence type="ECO:0000256" key="4">
    <source>
        <dbReference type="ARBA" id="ARBA00022741"/>
    </source>
</evidence>
<keyword evidence="5" id="KW-0067">ATP-binding</keyword>
<dbReference type="PROSITE" id="PS50045">
    <property type="entry name" value="SIGMA54_INTERACT_4"/>
    <property type="match status" value="1"/>
</dbReference>
<dbReference type="Gene3D" id="1.10.8.60">
    <property type="match status" value="1"/>
</dbReference>
<evidence type="ECO:0000259" key="13">
    <source>
        <dbReference type="PROSITE" id="PS50045"/>
    </source>
</evidence>
<keyword evidence="4" id="KW-0547">Nucleotide-binding</keyword>
<comment type="subcellular location">
    <subcellularLocation>
        <location evidence="1">Cytoplasm</location>
    </subcellularLocation>
</comment>
<evidence type="ECO:0000256" key="9">
    <source>
        <dbReference type="ARBA" id="ARBA00023159"/>
    </source>
</evidence>
<dbReference type="InterPro" id="IPR027417">
    <property type="entry name" value="P-loop_NTPase"/>
</dbReference>
<evidence type="ECO:0000256" key="12">
    <source>
        <dbReference type="SAM" id="MobiDB-lite"/>
    </source>
</evidence>
<evidence type="ECO:0000256" key="6">
    <source>
        <dbReference type="ARBA" id="ARBA00023012"/>
    </source>
</evidence>
<evidence type="ECO:0000313" key="16">
    <source>
        <dbReference type="Proteomes" id="UP000076079"/>
    </source>
</evidence>
<dbReference type="STRING" id="1855912.LuPra_04836"/>
<dbReference type="Pfam" id="PF02954">
    <property type="entry name" value="HTH_8"/>
    <property type="match status" value="1"/>
</dbReference>
<dbReference type="PROSITE" id="PS00676">
    <property type="entry name" value="SIGMA54_INTERACT_2"/>
    <property type="match status" value="1"/>
</dbReference>
<keyword evidence="2" id="KW-0963">Cytoplasm</keyword>
<dbReference type="OrthoDB" id="9803970at2"/>
<proteinExistence type="predicted"/>
<keyword evidence="10" id="KW-0804">Transcription</keyword>
<dbReference type="AlphaFoldDB" id="A0A143PSH4"/>
<evidence type="ECO:0000313" key="15">
    <source>
        <dbReference type="EMBL" id="AMY11585.1"/>
    </source>
</evidence>
<dbReference type="InterPro" id="IPR011006">
    <property type="entry name" value="CheY-like_superfamily"/>
</dbReference>
<organism evidence="15 16">
    <name type="scientific">Luteitalea pratensis</name>
    <dbReference type="NCBI Taxonomy" id="1855912"/>
    <lineage>
        <taxon>Bacteria</taxon>
        <taxon>Pseudomonadati</taxon>
        <taxon>Acidobacteriota</taxon>
        <taxon>Vicinamibacteria</taxon>
        <taxon>Vicinamibacterales</taxon>
        <taxon>Vicinamibacteraceae</taxon>
        <taxon>Luteitalea</taxon>
    </lineage>
</organism>
<name>A0A143PSH4_LUTPR</name>
<gene>
    <name evidence="15" type="primary">zraR_22</name>
    <name evidence="15" type="ORF">LuPra_04836</name>
</gene>
<reference evidence="15 16" key="1">
    <citation type="journal article" date="2016" name="Genome Announc.">
        <title>First Complete Genome Sequence of a Subdivision 6 Acidobacterium Strain.</title>
        <authorList>
            <person name="Huang S."/>
            <person name="Vieira S."/>
            <person name="Bunk B."/>
            <person name="Riedel T."/>
            <person name="Sproer C."/>
            <person name="Overmann J."/>
        </authorList>
    </citation>
    <scope>NUCLEOTIDE SEQUENCE [LARGE SCALE GENOMIC DNA]</scope>
    <source>
        <strain evidence="16">DSM 100886 HEG_-6_39</strain>
    </source>
</reference>
<dbReference type="FunFam" id="3.40.50.2300:FF:000018">
    <property type="entry name" value="DNA-binding transcriptional regulator NtrC"/>
    <property type="match status" value="1"/>
</dbReference>
<dbReference type="SUPFAM" id="SSF52540">
    <property type="entry name" value="P-loop containing nucleoside triphosphate hydrolases"/>
    <property type="match status" value="1"/>
</dbReference>
<dbReference type="CDD" id="cd00009">
    <property type="entry name" value="AAA"/>
    <property type="match status" value="1"/>
</dbReference>
<keyword evidence="7" id="KW-0805">Transcription regulation</keyword>
<dbReference type="SUPFAM" id="SSF52172">
    <property type="entry name" value="CheY-like"/>
    <property type="match status" value="1"/>
</dbReference>
<evidence type="ECO:0000256" key="7">
    <source>
        <dbReference type="ARBA" id="ARBA00023015"/>
    </source>
</evidence>
<dbReference type="PROSITE" id="PS50110">
    <property type="entry name" value="RESPONSE_REGULATORY"/>
    <property type="match status" value="1"/>
</dbReference>
<dbReference type="GO" id="GO:0005737">
    <property type="term" value="C:cytoplasm"/>
    <property type="evidence" value="ECO:0007669"/>
    <property type="project" value="UniProtKB-SubCell"/>
</dbReference>
<dbReference type="InterPro" id="IPR002078">
    <property type="entry name" value="Sigma_54_int"/>
</dbReference>
<evidence type="ECO:0000256" key="10">
    <source>
        <dbReference type="ARBA" id="ARBA00023163"/>
    </source>
</evidence>
<dbReference type="Pfam" id="PF00072">
    <property type="entry name" value="Response_reg"/>
    <property type="match status" value="1"/>
</dbReference>
<keyword evidence="9" id="KW-0010">Activator</keyword>
<dbReference type="InterPro" id="IPR003593">
    <property type="entry name" value="AAA+_ATPase"/>
</dbReference>